<dbReference type="EMBL" id="FOZM01000002">
    <property type="protein sequence ID" value="SFS20485.1"/>
    <property type="molecule type" value="Genomic_DNA"/>
</dbReference>
<evidence type="ECO:0000313" key="2">
    <source>
        <dbReference type="EMBL" id="SFS20485.1"/>
    </source>
</evidence>
<dbReference type="Pfam" id="PF20078">
    <property type="entry name" value="DUF6473"/>
    <property type="match status" value="1"/>
</dbReference>
<dbReference type="OrthoDB" id="7838347at2"/>
<dbReference type="Proteomes" id="UP000198926">
    <property type="component" value="Unassembled WGS sequence"/>
</dbReference>
<reference evidence="2 3" key="1">
    <citation type="submission" date="2016-10" db="EMBL/GenBank/DDBJ databases">
        <authorList>
            <person name="de Groot N.N."/>
        </authorList>
    </citation>
    <scope>NUCLEOTIDE SEQUENCE [LARGE SCALE GENOMIC DNA]</scope>
    <source>
        <strain evidence="2 3">DSM 29433</strain>
    </source>
</reference>
<protein>
    <recommendedName>
        <fullName evidence="1">DUF6473 domain-containing protein</fullName>
    </recommendedName>
</protein>
<proteinExistence type="predicted"/>
<sequence>MKQEQIEDELISYSPCRYHGSRMLFRGPRKRLNQPYLAFVGGTATYGKFIEHPFPYLVEKAMRQPAVNLGCINGGIDAFLGDPAVTEICQNADLTVLQIMGANVISNRFYSVHPRRNDRFVGASSVMQAIYPDVDFTGFSFTRHMLGALQTRSTDRFETIVTELRTAWTARMRRFIEMLGRPPMLLWLSDTAPSDVHWSANPNQLQADPLFVTKTMVEDLRPLVRDIVYVTPSREALSQGVKGMVFPPSQRQAASEMLGVSCHREAAEQLVPAIREQLYAL</sequence>
<name>A0A1I6MXQ1_9RHOB</name>
<evidence type="ECO:0000259" key="1">
    <source>
        <dbReference type="Pfam" id="PF20078"/>
    </source>
</evidence>
<dbReference type="AlphaFoldDB" id="A0A1I6MXQ1"/>
<dbReference type="STRING" id="1123755.SAMN05444714_2650"/>
<organism evidence="2 3">
    <name type="scientific">Yoonia litorea</name>
    <dbReference type="NCBI Taxonomy" id="1123755"/>
    <lineage>
        <taxon>Bacteria</taxon>
        <taxon>Pseudomonadati</taxon>
        <taxon>Pseudomonadota</taxon>
        <taxon>Alphaproteobacteria</taxon>
        <taxon>Rhodobacterales</taxon>
        <taxon>Paracoccaceae</taxon>
        <taxon>Yoonia</taxon>
    </lineage>
</organism>
<accession>A0A1I6MXQ1</accession>
<dbReference type="RefSeq" id="WP_090209325.1">
    <property type="nucleotide sequence ID" value="NZ_FOZM01000002.1"/>
</dbReference>
<feature type="domain" description="DUF6473" evidence="1">
    <location>
        <begin position="1"/>
        <end position="277"/>
    </location>
</feature>
<dbReference type="InterPro" id="IPR045524">
    <property type="entry name" value="DUF6473"/>
</dbReference>
<evidence type="ECO:0000313" key="3">
    <source>
        <dbReference type="Proteomes" id="UP000198926"/>
    </source>
</evidence>
<keyword evidence="3" id="KW-1185">Reference proteome</keyword>
<gene>
    <name evidence="2" type="ORF">SAMN05444714_2650</name>
</gene>